<dbReference type="AlphaFoldDB" id="A0A1G5XJ84"/>
<keyword evidence="2" id="KW-1185">Reference proteome</keyword>
<name>A0A1G5XJ84_9BACT</name>
<evidence type="ECO:0000313" key="1">
    <source>
        <dbReference type="EMBL" id="SDA70006.1"/>
    </source>
</evidence>
<reference evidence="2" key="1">
    <citation type="submission" date="2016-10" db="EMBL/GenBank/DDBJ databases">
        <authorList>
            <person name="Varghese N."/>
            <person name="Submissions S."/>
        </authorList>
    </citation>
    <scope>NUCLEOTIDE SEQUENCE [LARGE SCALE GENOMIC DNA]</scope>
    <source>
        <strain evidence="2">DSM 22703</strain>
    </source>
</reference>
<accession>A0A1G5XJ84</accession>
<dbReference type="EMBL" id="FMXE01000010">
    <property type="protein sequence ID" value="SDA70006.1"/>
    <property type="molecule type" value="Genomic_DNA"/>
</dbReference>
<sequence length="342" mass="39178">MEVRLSSKKRIEAFCRLGNLLSKLNVEEKDDLFRRANNQNSWFTEVTMESALNGLSKLLEKEKLEKWLSTYSLAENPVSRKVGILMAGNIPGVGFHDLMCVLISGHIAVPKLSSADSFFSKWLINRLLQIESGFENYIQVEEMLKGMDAYIATGSDNSARYFNYYFGKYPSIIRANRTSVAILTGNESEETLDRLGQDIFLYFGLGCRNVSKIFVKNVAHLQHFLDVMEKFNWVAFNHKYLNNYEYIKSIYLVNSEPHLDNGFLILRESTELVSPIGVLFYEVYDSKEDLFQKLDSLESKIQCVVGDPDEIPGAIRFGEAQYPEPWDYADKVDTLKFLLGLK</sequence>
<proteinExistence type="predicted"/>
<gene>
    <name evidence="1" type="ORF">SAMN03080617_01810</name>
</gene>
<protein>
    <submittedName>
        <fullName evidence="1">Acyl-CoA reductase (LuxC)</fullName>
    </submittedName>
</protein>
<evidence type="ECO:0000313" key="2">
    <source>
        <dbReference type="Proteomes" id="UP000198756"/>
    </source>
</evidence>
<organism evidence="1 2">
    <name type="scientific">Algoriphagus alkaliphilus</name>
    <dbReference type="NCBI Taxonomy" id="279824"/>
    <lineage>
        <taxon>Bacteria</taxon>
        <taxon>Pseudomonadati</taxon>
        <taxon>Bacteroidota</taxon>
        <taxon>Cytophagia</taxon>
        <taxon>Cytophagales</taxon>
        <taxon>Cyclobacteriaceae</taxon>
        <taxon>Algoriphagus</taxon>
    </lineage>
</organism>
<dbReference type="STRING" id="279824.SAMN03080617_01810"/>
<dbReference type="OrthoDB" id="1522941at2"/>
<dbReference type="Proteomes" id="UP000198756">
    <property type="component" value="Unassembled WGS sequence"/>
</dbReference>